<feature type="compositionally biased region" description="Basic residues" evidence="1">
    <location>
        <begin position="364"/>
        <end position="374"/>
    </location>
</feature>
<dbReference type="InterPro" id="IPR019622">
    <property type="entry name" value="Rrn9_dom"/>
</dbReference>
<feature type="compositionally biased region" description="Low complexity" evidence="1">
    <location>
        <begin position="556"/>
        <end position="565"/>
    </location>
</feature>
<feature type="region of interest" description="Disordered" evidence="1">
    <location>
        <begin position="72"/>
        <end position="97"/>
    </location>
</feature>
<dbReference type="Pfam" id="PF10680">
    <property type="entry name" value="RRN9"/>
    <property type="match status" value="1"/>
</dbReference>
<proteinExistence type="predicted"/>
<reference evidence="4 5" key="1">
    <citation type="journal article" date="2024" name="Front Chem Biol">
        <title>Unveiling the potential of Daldinia eschscholtzii MFLUCC 19-0629 through bioactivity and bioinformatics studies for enhanced sustainable agriculture production.</title>
        <authorList>
            <person name="Brooks S."/>
            <person name="Weaver J.A."/>
            <person name="Klomchit A."/>
            <person name="Alharthi S.A."/>
            <person name="Onlamun T."/>
            <person name="Nurani R."/>
            <person name="Vong T.K."/>
            <person name="Alberti F."/>
            <person name="Greco C."/>
        </authorList>
    </citation>
    <scope>NUCLEOTIDE SEQUENCE [LARGE SCALE GENOMIC DNA]</scope>
    <source>
        <strain evidence="4">MFLUCC 19-0629</strain>
    </source>
</reference>
<feature type="domain" description="C2H2-domain containing protein second zinc finger" evidence="3">
    <location>
        <begin position="595"/>
        <end position="620"/>
    </location>
</feature>
<feature type="compositionally biased region" description="Basic and acidic residues" evidence="1">
    <location>
        <begin position="375"/>
        <end position="386"/>
    </location>
</feature>
<feature type="region of interest" description="Disordered" evidence="1">
    <location>
        <begin position="519"/>
        <end position="568"/>
    </location>
</feature>
<gene>
    <name evidence="4" type="ORF">Daesc_009430</name>
</gene>
<organism evidence="4 5">
    <name type="scientific">Daldinia eschscholtzii</name>
    <dbReference type="NCBI Taxonomy" id="292717"/>
    <lineage>
        <taxon>Eukaryota</taxon>
        <taxon>Fungi</taxon>
        <taxon>Dikarya</taxon>
        <taxon>Ascomycota</taxon>
        <taxon>Pezizomycotina</taxon>
        <taxon>Sordariomycetes</taxon>
        <taxon>Xylariomycetidae</taxon>
        <taxon>Xylariales</taxon>
        <taxon>Hypoxylaceae</taxon>
        <taxon>Daldinia</taxon>
    </lineage>
</organism>
<feature type="compositionally biased region" description="Basic residues" evidence="1">
    <location>
        <begin position="200"/>
        <end position="213"/>
    </location>
</feature>
<feature type="compositionally biased region" description="Basic residues" evidence="1">
    <location>
        <begin position="683"/>
        <end position="696"/>
    </location>
</feature>
<feature type="compositionally biased region" description="Basic and acidic residues" evidence="1">
    <location>
        <begin position="221"/>
        <end position="238"/>
    </location>
</feature>
<comment type="caution">
    <text evidence="4">The sequence shown here is derived from an EMBL/GenBank/DDBJ whole genome shotgun (WGS) entry which is preliminary data.</text>
</comment>
<feature type="domain" description="Rrn9" evidence="2">
    <location>
        <begin position="51"/>
        <end position="120"/>
    </location>
</feature>
<feature type="region of interest" description="Disordered" evidence="1">
    <location>
        <begin position="290"/>
        <end position="474"/>
    </location>
</feature>
<feature type="region of interest" description="Disordered" evidence="1">
    <location>
        <begin position="672"/>
        <end position="719"/>
    </location>
</feature>
<feature type="compositionally biased region" description="Basic and acidic residues" evidence="1">
    <location>
        <begin position="672"/>
        <end position="682"/>
    </location>
</feature>
<evidence type="ECO:0000259" key="2">
    <source>
        <dbReference type="Pfam" id="PF10680"/>
    </source>
</evidence>
<sequence>MESTANESEEYLPSDDSDDFSDEDVRTNRWHGPKSTWQQYNHQEIDTLTALKEIRDRDLSIHLYNAFALKQGHKRSQDGPVPNKDINKATGQPVQPDDWLPQRAWTAWPMRADKVPPPQDSARSLLNDRDEVFTLRKAVRDMPSTVLEEIIGAEILRTAKEKFNARPWIKPTVSDEDGDSESQDIDDEDSGGETEASTASRRKKSRSRSRSKSVKLEAASGDEKMEVNDLKPEIDPVGKPHRKPRLGPVISTDDGLSYSLLRPSVRHILAKLDATLTILHNTQEAALNYQSDSADSEASDSSHPGSRKPRSRQSSQAPTDEKRRRGRPLGSISRNRSRGRSKTREVTAPLAENPPQTKEEGKPAKKRGRPKKIYPRLEGETDKEYTIRVARLQKRPIPKFSDDFDPEPRPGAEDPAEDSGNSGDAEETPAEMDRGRLARRKKKGNKDSRSPSQASSASGGKPRNTQRAGHSRTRLGLRDWRDVLGAAALAGFPADAVDRAARRCADLFGQSITLHTLSEGPAVSSSSGRKAPLRRETTYVPGMPQPPLLEEDEEGGSSSSSSSSELPAPRARRLAYSLKMKLVRRREARAVAVARDCPRAAEGEGFLRRYNMLRHMKLVHGYTPSEAGSGDESTGTAMGAGMPEEIDSEDEMYGAVHVDWFLRPIKIRRGWRANDVKEDSRTRRSGYGHGHARGRSQGRDEDIGGEDGDGDTRMGGRSD</sequence>
<dbReference type="Pfam" id="PF26176">
    <property type="entry name" value="zf_C2H2_17_2"/>
    <property type="match status" value="1"/>
</dbReference>
<evidence type="ECO:0000256" key="1">
    <source>
        <dbReference type="SAM" id="MobiDB-lite"/>
    </source>
</evidence>
<dbReference type="AlphaFoldDB" id="A0AAX6M9M8"/>
<feature type="compositionally biased region" description="Basic and acidic residues" evidence="1">
    <location>
        <begin position="400"/>
        <end position="412"/>
    </location>
</feature>
<feature type="compositionally biased region" description="Basic and acidic residues" evidence="1">
    <location>
        <begin position="710"/>
        <end position="719"/>
    </location>
</feature>
<dbReference type="Proteomes" id="UP001369815">
    <property type="component" value="Unassembled WGS sequence"/>
</dbReference>
<accession>A0AAX6M9M8</accession>
<dbReference type="EMBL" id="JBANMG010000009">
    <property type="protein sequence ID" value="KAK6949355.1"/>
    <property type="molecule type" value="Genomic_DNA"/>
</dbReference>
<keyword evidence="5" id="KW-1185">Reference proteome</keyword>
<evidence type="ECO:0000259" key="3">
    <source>
        <dbReference type="Pfam" id="PF26176"/>
    </source>
</evidence>
<protein>
    <recommendedName>
        <fullName evidence="6">Rrn9 domain-containing protein</fullName>
    </recommendedName>
</protein>
<feature type="region of interest" description="Disordered" evidence="1">
    <location>
        <begin position="1"/>
        <end position="37"/>
    </location>
</feature>
<feature type="compositionally biased region" description="Acidic residues" evidence="1">
    <location>
        <begin position="7"/>
        <end position="22"/>
    </location>
</feature>
<evidence type="ECO:0000313" key="5">
    <source>
        <dbReference type="Proteomes" id="UP001369815"/>
    </source>
</evidence>
<feature type="compositionally biased region" description="Acidic residues" evidence="1">
    <location>
        <begin position="174"/>
        <end position="192"/>
    </location>
</feature>
<feature type="region of interest" description="Disordered" evidence="1">
    <location>
        <begin position="168"/>
        <end position="253"/>
    </location>
</feature>
<dbReference type="InterPro" id="IPR059095">
    <property type="entry name" value="Znf_C2H2_17_2nd"/>
</dbReference>
<name>A0AAX6M9M8_9PEZI</name>
<evidence type="ECO:0000313" key="4">
    <source>
        <dbReference type="EMBL" id="KAK6949355.1"/>
    </source>
</evidence>
<evidence type="ECO:0008006" key="6">
    <source>
        <dbReference type="Google" id="ProtNLM"/>
    </source>
</evidence>